<feature type="compositionally biased region" description="Basic and acidic residues" evidence="1">
    <location>
        <begin position="32"/>
        <end position="41"/>
    </location>
</feature>
<feature type="compositionally biased region" description="Polar residues" evidence="1">
    <location>
        <begin position="136"/>
        <end position="151"/>
    </location>
</feature>
<feature type="region of interest" description="Disordered" evidence="1">
    <location>
        <begin position="136"/>
        <end position="189"/>
    </location>
</feature>
<accession>A0A8H3HFA1</accession>
<organism evidence="2 3">
    <name type="scientific">Rhizoctonia solani</name>
    <dbReference type="NCBI Taxonomy" id="456999"/>
    <lineage>
        <taxon>Eukaryota</taxon>
        <taxon>Fungi</taxon>
        <taxon>Dikarya</taxon>
        <taxon>Basidiomycota</taxon>
        <taxon>Agaricomycotina</taxon>
        <taxon>Agaricomycetes</taxon>
        <taxon>Cantharellales</taxon>
        <taxon>Ceratobasidiaceae</taxon>
        <taxon>Rhizoctonia</taxon>
    </lineage>
</organism>
<gene>
    <name evidence="2" type="ORF">RDB_LOCUS159547</name>
</gene>
<dbReference type="AlphaFoldDB" id="A0A8H3HFA1"/>
<evidence type="ECO:0000313" key="3">
    <source>
        <dbReference type="Proteomes" id="UP000663853"/>
    </source>
</evidence>
<feature type="compositionally biased region" description="Acidic residues" evidence="1">
    <location>
        <begin position="169"/>
        <end position="178"/>
    </location>
</feature>
<sequence>MLTPALLVKSMWGIPGVRNEEESDGESMSENDSTRPERDDGAPQVIPSVMGALTDTPPNGDNLGSVLNTPRNEPESNLGSSDANYACSLPVISILTNMDATGEPRPTCLSALENVRPLDSPLATCSDAKSTVANTVSQESSRYVHTPNSQGRGSGLPPSSALAPWGEDPAVEDLEGEDAISGVNNRTTY</sequence>
<feature type="compositionally biased region" description="Polar residues" evidence="1">
    <location>
        <begin position="65"/>
        <end position="83"/>
    </location>
</feature>
<name>A0A8H3HFA1_9AGAM</name>
<proteinExistence type="predicted"/>
<comment type="caution">
    <text evidence="2">The sequence shown here is derived from an EMBL/GenBank/DDBJ whole genome shotgun (WGS) entry which is preliminary data.</text>
</comment>
<evidence type="ECO:0000256" key="1">
    <source>
        <dbReference type="SAM" id="MobiDB-lite"/>
    </source>
</evidence>
<dbReference type="EMBL" id="CAJMXA010003901">
    <property type="protein sequence ID" value="CAE6526045.1"/>
    <property type="molecule type" value="Genomic_DNA"/>
</dbReference>
<protein>
    <submittedName>
        <fullName evidence="2">Uncharacterized protein</fullName>
    </submittedName>
</protein>
<dbReference type="Proteomes" id="UP000663853">
    <property type="component" value="Unassembled WGS sequence"/>
</dbReference>
<evidence type="ECO:0000313" key="2">
    <source>
        <dbReference type="EMBL" id="CAE6526045.1"/>
    </source>
</evidence>
<feature type="region of interest" description="Disordered" evidence="1">
    <location>
        <begin position="10"/>
        <end position="83"/>
    </location>
</feature>
<reference evidence="2" key="1">
    <citation type="submission" date="2021-01" db="EMBL/GenBank/DDBJ databases">
        <authorList>
            <person name="Kaushik A."/>
        </authorList>
    </citation>
    <scope>NUCLEOTIDE SEQUENCE</scope>
    <source>
        <strain evidence="2">AG6-10EEA</strain>
    </source>
</reference>